<keyword evidence="2" id="KW-0408">Iron</keyword>
<dbReference type="EMBL" id="JAHOPB010000001">
    <property type="protein sequence ID" value="MBU8872526.1"/>
    <property type="molecule type" value="Genomic_DNA"/>
</dbReference>
<accession>A0ABS6IDY9</accession>
<proteinExistence type="predicted"/>
<evidence type="ECO:0000256" key="3">
    <source>
        <dbReference type="ARBA" id="ARBA00023002"/>
    </source>
</evidence>
<dbReference type="NCBIfam" id="TIGR02435">
    <property type="entry name" value="CobG"/>
    <property type="match status" value="1"/>
</dbReference>
<dbReference type="GO" id="GO:0043818">
    <property type="term" value="F:precorrin-3B synthase activity"/>
    <property type="evidence" value="ECO:0007669"/>
    <property type="project" value="UniProtKB-EC"/>
</dbReference>
<dbReference type="EC" id="1.14.13.83" evidence="5"/>
<comment type="caution">
    <text evidence="5">The sequence shown here is derived from an EMBL/GenBank/DDBJ whole genome shotgun (WGS) entry which is preliminary data.</text>
</comment>
<dbReference type="Pfam" id="PF03460">
    <property type="entry name" value="NIR_SIR_ferr"/>
    <property type="match status" value="2"/>
</dbReference>
<dbReference type="InterPro" id="IPR012798">
    <property type="entry name" value="Cbl_synth_CobG-like"/>
</dbReference>
<dbReference type="Proteomes" id="UP000727907">
    <property type="component" value="Unassembled WGS sequence"/>
</dbReference>
<keyword evidence="1" id="KW-0004">4Fe-4S</keyword>
<dbReference type="PANTHER" id="PTHR32439:SF9">
    <property type="entry name" value="BLR3264 PROTEIN"/>
    <property type="match status" value="1"/>
</dbReference>
<keyword evidence="3 5" id="KW-0560">Oxidoreductase</keyword>
<dbReference type="RefSeq" id="WP_216956684.1">
    <property type="nucleotide sequence ID" value="NZ_JAHOPB010000001.1"/>
</dbReference>
<keyword evidence="2" id="KW-0349">Heme</keyword>
<keyword evidence="1" id="KW-0411">Iron-sulfur</keyword>
<evidence type="ECO:0000259" key="4">
    <source>
        <dbReference type="Pfam" id="PF03460"/>
    </source>
</evidence>
<dbReference type="PANTHER" id="PTHR32439">
    <property type="entry name" value="FERREDOXIN--NITRITE REDUCTASE, CHLOROPLASTIC"/>
    <property type="match status" value="1"/>
</dbReference>
<name>A0ABS6IDY9_9HYPH</name>
<feature type="domain" description="Nitrite/Sulfite reductase ferredoxin-like" evidence="4">
    <location>
        <begin position="19"/>
        <end position="82"/>
    </location>
</feature>
<evidence type="ECO:0000313" key="5">
    <source>
        <dbReference type="EMBL" id="MBU8872526.1"/>
    </source>
</evidence>
<keyword evidence="6" id="KW-1185">Reference proteome</keyword>
<evidence type="ECO:0000256" key="1">
    <source>
        <dbReference type="ARBA" id="ARBA00022485"/>
    </source>
</evidence>
<reference evidence="5 6" key="1">
    <citation type="submission" date="2021-06" db="EMBL/GenBank/DDBJ databases">
        <authorList>
            <person name="Lee D.H."/>
        </authorList>
    </citation>
    <scope>NUCLEOTIDE SEQUENCE [LARGE SCALE GENOMIC DNA]</scope>
    <source>
        <strain evidence="5 6">MMS21-HV4-11</strain>
    </source>
</reference>
<dbReference type="InterPro" id="IPR005117">
    <property type="entry name" value="NiRdtase/SiRdtase_haem-b_fer"/>
</dbReference>
<gene>
    <name evidence="5" type="primary">cobG</name>
    <name evidence="5" type="ORF">KQ910_02070</name>
</gene>
<dbReference type="InterPro" id="IPR051329">
    <property type="entry name" value="NIR_SIR_4Fe-4S"/>
</dbReference>
<sequence>MSTAAAILRKGWCPGALRPMQSGDGLIVRVRPRVGRFDLDAARMLADAAQRLGNGHIDLTRRANLQIRGLSDSRLDEQQAELGRFGLLDNDAASEAVRNVMVAPLAERGSVAYGIADRLEEILAGDPRLRGLPAKFGVLVDDGGPVSIADERADISLRVASGFVAFGIDTPDGTRWLGACASRDAVDLVVTAMQAVLECVPRTRLRTLSAAALSKLRLAVSPKLQPLPPLGQARGRVIGLVDDAAGVAAPFGRLEAGQLRRLADLAMMAGARDLRLSPWRTLYMRVRDAAAGQELLDGARSIGMIVDDRDPLLRIEACPGAPACASGTVDARGDARRLARLVAERRFGGTVHVSGCAKGCARSAPSDLVLVGEAGRYGVVRDGTTRDEAERTIGPADLESLLRDANHG</sequence>
<evidence type="ECO:0000256" key="2">
    <source>
        <dbReference type="ARBA" id="ARBA00022617"/>
    </source>
</evidence>
<keyword evidence="2" id="KW-0479">Metal-binding</keyword>
<evidence type="ECO:0000313" key="6">
    <source>
        <dbReference type="Proteomes" id="UP000727907"/>
    </source>
</evidence>
<feature type="domain" description="Nitrite/Sulfite reductase ferredoxin-like" evidence="4">
    <location>
        <begin position="245"/>
        <end position="289"/>
    </location>
</feature>
<organism evidence="5 6">
    <name type="scientific">Reyranella humidisoli</name>
    <dbReference type="NCBI Taxonomy" id="2849149"/>
    <lineage>
        <taxon>Bacteria</taxon>
        <taxon>Pseudomonadati</taxon>
        <taxon>Pseudomonadota</taxon>
        <taxon>Alphaproteobacteria</taxon>
        <taxon>Hyphomicrobiales</taxon>
        <taxon>Reyranellaceae</taxon>
        <taxon>Reyranella</taxon>
    </lineage>
</organism>
<protein>
    <submittedName>
        <fullName evidence="5">Precorrin-3B synthase</fullName>
        <ecNumber evidence="5">1.14.13.83</ecNumber>
    </submittedName>
</protein>